<dbReference type="GO" id="GO:0030497">
    <property type="term" value="P:fatty acid elongation"/>
    <property type="evidence" value="ECO:0007669"/>
    <property type="project" value="TreeGrafter"/>
</dbReference>
<comment type="similarity">
    <text evidence="1">Belongs to the short-chain dehydrogenases/reductases (SDR) family.</text>
</comment>
<evidence type="ECO:0000256" key="2">
    <source>
        <dbReference type="ARBA" id="ARBA00023002"/>
    </source>
</evidence>
<evidence type="ECO:0000313" key="4">
    <source>
        <dbReference type="Proteomes" id="UP000604475"/>
    </source>
</evidence>
<dbReference type="Gene3D" id="3.40.50.720">
    <property type="entry name" value="NAD(P)-binding Rossmann-like Domain"/>
    <property type="match status" value="1"/>
</dbReference>
<proteinExistence type="inferred from homology"/>
<dbReference type="SUPFAM" id="SSF51735">
    <property type="entry name" value="NAD(P)-binding Rossmann-fold domains"/>
    <property type="match status" value="1"/>
</dbReference>
<dbReference type="FunFam" id="3.40.50.720:FF:000084">
    <property type="entry name" value="Short-chain dehydrogenase reductase"/>
    <property type="match status" value="1"/>
</dbReference>
<reference evidence="3" key="1">
    <citation type="submission" date="2020-12" db="EMBL/GenBank/DDBJ databases">
        <title>Genomic characterization of non-nitrogen-fixing Frankia strains.</title>
        <authorList>
            <person name="Carlos-Shanley C."/>
            <person name="Guerra T."/>
            <person name="Hahn D."/>
        </authorList>
    </citation>
    <scope>NUCLEOTIDE SEQUENCE</scope>
    <source>
        <strain evidence="3">CN6</strain>
    </source>
</reference>
<dbReference type="Pfam" id="PF13561">
    <property type="entry name" value="adh_short_C2"/>
    <property type="match status" value="1"/>
</dbReference>
<keyword evidence="2" id="KW-0560">Oxidoreductase</keyword>
<accession>A0A937RJF1</accession>
<dbReference type="AlphaFoldDB" id="A0A937RJF1"/>
<gene>
    <name evidence="3" type="ORF">I7412_23370</name>
</gene>
<protein>
    <submittedName>
        <fullName evidence="3">SDR family oxidoreductase</fullName>
    </submittedName>
</protein>
<evidence type="ECO:0000256" key="1">
    <source>
        <dbReference type="ARBA" id="ARBA00006484"/>
    </source>
</evidence>
<dbReference type="EMBL" id="JAEACQ010000242">
    <property type="protein sequence ID" value="MBL7630055.1"/>
    <property type="molecule type" value="Genomic_DNA"/>
</dbReference>
<dbReference type="GO" id="GO:0016616">
    <property type="term" value="F:oxidoreductase activity, acting on the CH-OH group of donors, NAD or NADP as acceptor"/>
    <property type="evidence" value="ECO:0007669"/>
    <property type="project" value="TreeGrafter"/>
</dbReference>
<dbReference type="PRINTS" id="PR00081">
    <property type="entry name" value="GDHRDH"/>
</dbReference>
<comment type="caution">
    <text evidence="3">The sequence shown here is derived from an EMBL/GenBank/DDBJ whole genome shotgun (WGS) entry which is preliminary data.</text>
</comment>
<keyword evidence="4" id="KW-1185">Reference proteome</keyword>
<dbReference type="PANTHER" id="PTHR42760">
    <property type="entry name" value="SHORT-CHAIN DEHYDROGENASES/REDUCTASES FAMILY MEMBER"/>
    <property type="match status" value="1"/>
</dbReference>
<dbReference type="InterPro" id="IPR002347">
    <property type="entry name" value="SDR_fam"/>
</dbReference>
<dbReference type="RefSeq" id="WP_202999423.1">
    <property type="nucleotide sequence ID" value="NZ_JADWYU010000085.1"/>
</dbReference>
<dbReference type="Proteomes" id="UP000604475">
    <property type="component" value="Unassembled WGS sequence"/>
</dbReference>
<evidence type="ECO:0000313" key="3">
    <source>
        <dbReference type="EMBL" id="MBL7630055.1"/>
    </source>
</evidence>
<organism evidence="3 4">
    <name type="scientific">Frankia nepalensis</name>
    <dbReference type="NCBI Taxonomy" id="1836974"/>
    <lineage>
        <taxon>Bacteria</taxon>
        <taxon>Bacillati</taxon>
        <taxon>Actinomycetota</taxon>
        <taxon>Actinomycetes</taxon>
        <taxon>Frankiales</taxon>
        <taxon>Frankiaceae</taxon>
        <taxon>Frankia</taxon>
    </lineage>
</organism>
<dbReference type="PANTHER" id="PTHR42760:SF135">
    <property type="entry name" value="BLL7886 PROTEIN"/>
    <property type="match status" value="1"/>
</dbReference>
<sequence length="262" mass="26180">MSAPGAPAADGPRRRVAVVTGASGGVGRGIAVACGAAGWEVWIAARRAAASAAVADEVTAAGGLGRAWPCDVTDPAAVAGLVDAVDRAHGRLDALVHNATSGLSARSAPAAEISVAELAEHVAVAVTGLRRLAVAAHPLLRRSGGSVLVTTSEAGFEGKWLLPAYAAAKAAQRGLARVLAREWGPDGIRVNCVAPLADSPAMARAFAGDPAMRERVLGRNPLGRLGDPVADVGAVAEFLISPAARFVTGQTLMADGGSCPIA</sequence>
<dbReference type="InterPro" id="IPR036291">
    <property type="entry name" value="NAD(P)-bd_dom_sf"/>
</dbReference>
<name>A0A937RJF1_9ACTN</name>